<protein>
    <submittedName>
        <fullName evidence="3">Integrase, catalytic region (TISRso16b)</fullName>
    </submittedName>
</protein>
<dbReference type="InterPro" id="IPR048020">
    <property type="entry name" value="Transpos_IS3"/>
</dbReference>
<sequence>MRDRYRVSLTKACALFHMSRSLYGYRSVARDSSALLARIKEIAATRVHYGYRRVHVMLQREGWKDNHKRVYRLYRAEGLSLRHKRPKRNKSARLRQPKSIVTGINEIWSMDFVSDALFDGRRLRALTVVDNYTRESLAIEVGQSLKGEDVVQVLDAVVAQRGTPQTIKVDNGSEFISKAMDRWAYEHGVELDFSRPGTPYRQCQGGELQPGGSGRECLNEHWFLSLEDARSKIADWRRYYNESRPHSALQWATPAEFARQARKSASTDDATTPEISTSGRY</sequence>
<dbReference type="Pfam" id="PF00665">
    <property type="entry name" value="rve"/>
    <property type="match status" value="1"/>
</dbReference>
<dbReference type="AlphaFoldDB" id="G2ZV76"/>
<evidence type="ECO:0000259" key="2">
    <source>
        <dbReference type="PROSITE" id="PS50994"/>
    </source>
</evidence>
<dbReference type="InterPro" id="IPR012337">
    <property type="entry name" value="RNaseH-like_sf"/>
</dbReference>
<feature type="compositionally biased region" description="Polar residues" evidence="1">
    <location>
        <begin position="263"/>
        <end position="281"/>
    </location>
</feature>
<accession>G2ZV76</accession>
<evidence type="ECO:0000313" key="3">
    <source>
        <dbReference type="EMBL" id="CCA82977.1"/>
    </source>
</evidence>
<dbReference type="PANTHER" id="PTHR47515:SF1">
    <property type="entry name" value="BLR2054 PROTEIN"/>
    <property type="match status" value="1"/>
</dbReference>
<dbReference type="SUPFAM" id="SSF53098">
    <property type="entry name" value="Ribonuclease H-like"/>
    <property type="match status" value="1"/>
</dbReference>
<dbReference type="NCBIfam" id="NF033516">
    <property type="entry name" value="transpos_IS3"/>
    <property type="match status" value="1"/>
</dbReference>
<feature type="domain" description="Integrase catalytic" evidence="2">
    <location>
        <begin position="93"/>
        <end position="262"/>
    </location>
</feature>
<dbReference type="Pfam" id="PF13276">
    <property type="entry name" value="HTH_21"/>
    <property type="match status" value="1"/>
</dbReference>
<evidence type="ECO:0000256" key="1">
    <source>
        <dbReference type="SAM" id="MobiDB-lite"/>
    </source>
</evidence>
<feature type="region of interest" description="Disordered" evidence="1">
    <location>
        <begin position="260"/>
        <end position="281"/>
    </location>
</feature>
<dbReference type="Pfam" id="PF13333">
    <property type="entry name" value="rve_2"/>
    <property type="match status" value="1"/>
</dbReference>
<dbReference type="InterPro" id="IPR025948">
    <property type="entry name" value="HTH-like_dom"/>
</dbReference>
<organism evidence="3">
    <name type="scientific">blood disease bacterium R229</name>
    <dbReference type="NCBI Taxonomy" id="741978"/>
    <lineage>
        <taxon>Bacteria</taxon>
        <taxon>Pseudomonadati</taxon>
        <taxon>Pseudomonadota</taxon>
        <taxon>Betaproteobacteria</taxon>
        <taxon>Burkholderiales</taxon>
        <taxon>Burkholderiaceae</taxon>
        <taxon>Ralstonia</taxon>
        <taxon>Ralstonia solanacearum species complex</taxon>
    </lineage>
</organism>
<gene>
    <name evidence="3" type="ORF">BDB_mp60142</name>
</gene>
<dbReference type="GO" id="GO:0015074">
    <property type="term" value="P:DNA integration"/>
    <property type="evidence" value="ECO:0007669"/>
    <property type="project" value="InterPro"/>
</dbReference>
<dbReference type="EMBL" id="FR854082">
    <property type="protein sequence ID" value="CCA82977.1"/>
    <property type="molecule type" value="Genomic_DNA"/>
</dbReference>
<reference evidence="3" key="1">
    <citation type="journal article" date="2011" name="PLoS ONE">
        <title>Ralstonia syzygii, the Blood Disease Bacterium and some Asian R. solanacearum strains form a single genomic species despite divergent lifestyles.</title>
        <authorList>
            <person name="Remenant B."/>
            <person name="de Cambiaire J.C."/>
            <person name="Cellier G."/>
            <person name="Jacobs J.M."/>
            <person name="Mangenot S."/>
            <person name="Barbe V."/>
            <person name="Lajus A."/>
            <person name="Vallenet D."/>
            <person name="Medigue C."/>
            <person name="Fegan M."/>
            <person name="Allen C."/>
            <person name="Prior P."/>
        </authorList>
    </citation>
    <scope>NUCLEOTIDE SEQUENCE</scope>
    <source>
        <strain evidence="3">R229</strain>
    </source>
</reference>
<dbReference type="GO" id="GO:0003676">
    <property type="term" value="F:nucleic acid binding"/>
    <property type="evidence" value="ECO:0007669"/>
    <property type="project" value="InterPro"/>
</dbReference>
<name>G2ZV76_9RALS</name>
<dbReference type="Gene3D" id="3.30.420.10">
    <property type="entry name" value="Ribonuclease H-like superfamily/Ribonuclease H"/>
    <property type="match status" value="1"/>
</dbReference>
<dbReference type="InterPro" id="IPR036397">
    <property type="entry name" value="RNaseH_sf"/>
</dbReference>
<dbReference type="InterPro" id="IPR001584">
    <property type="entry name" value="Integrase_cat-core"/>
</dbReference>
<proteinExistence type="predicted"/>
<reference evidence="3" key="2">
    <citation type="submission" date="2011-04" db="EMBL/GenBank/DDBJ databases">
        <authorList>
            <person name="Genoscope - CEA"/>
        </authorList>
    </citation>
    <scope>NUCLEOTIDE SEQUENCE</scope>
    <source>
        <strain evidence="3">R229</strain>
    </source>
</reference>
<dbReference type="PANTHER" id="PTHR47515">
    <property type="entry name" value="LOW CALCIUM RESPONSE LOCUS PROTEIN T"/>
    <property type="match status" value="1"/>
</dbReference>
<dbReference type="PROSITE" id="PS50994">
    <property type="entry name" value="INTEGRASE"/>
    <property type="match status" value="1"/>
</dbReference>